<dbReference type="Gene3D" id="1.10.10.1070">
    <property type="entry name" value="Zinc finger, BED domain-containing"/>
    <property type="match status" value="1"/>
</dbReference>
<dbReference type="EMBL" id="CAJNOU010003168">
    <property type="protein sequence ID" value="CAF1374545.1"/>
    <property type="molecule type" value="Genomic_DNA"/>
</dbReference>
<dbReference type="Proteomes" id="UP000663889">
    <property type="component" value="Unassembled WGS sequence"/>
</dbReference>
<dbReference type="EMBL" id="CAJNOO010002839">
    <property type="protein sequence ID" value="CAF1300829.1"/>
    <property type="molecule type" value="Genomic_DNA"/>
</dbReference>
<accession>A0A819EBT2</accession>
<dbReference type="Proteomes" id="UP000663882">
    <property type="component" value="Unassembled WGS sequence"/>
</dbReference>
<proteinExistence type="predicted"/>
<dbReference type="OrthoDB" id="10060606at2759"/>
<evidence type="ECO:0000313" key="3">
    <source>
        <dbReference type="EMBL" id="CAF3847726.1"/>
    </source>
</evidence>
<sequence>MTSVLVICPKSKCFVTNEKGNNAIWKNDVSLIGKKDENDIIQLLERWATCNDCYIAYRTHSKSDIDGKWKNFRLNGIDDHLKHCKWKSKVKSTDNQGQNDQTTTSVIQPKFAFHKKGLPEKYKSKLKDAELKFIVGGSHSFNSLENNGLLNLVQTSIEIGANIGSVDVHDNFYGRQTIREEALSNLYQSYDTLLALLRQRGEQHRLLHISPQLLSEITEIAKELVDKYWTSTTQLHWIATYLDPLFKDSFFVTEPLILEKQKKLIKEGIHILANDYKNAILPTPSLSISHETISPPTKKKKEDPM</sequence>
<dbReference type="AlphaFoldDB" id="A0A819EBT2"/>
<protein>
    <submittedName>
        <fullName evidence="3">Uncharacterized protein</fullName>
    </submittedName>
</protein>
<dbReference type="SUPFAM" id="SSF140996">
    <property type="entry name" value="Hermes dimerisation domain"/>
    <property type="match status" value="1"/>
</dbReference>
<evidence type="ECO:0000313" key="4">
    <source>
        <dbReference type="Proteomes" id="UP000663823"/>
    </source>
</evidence>
<evidence type="ECO:0000313" key="2">
    <source>
        <dbReference type="EMBL" id="CAF1374545.1"/>
    </source>
</evidence>
<name>A0A819EBT2_9BILA</name>
<gene>
    <name evidence="3" type="ORF">OTI717_LOCUS20979</name>
    <name evidence="1" type="ORF">RFH988_LOCUS29714</name>
    <name evidence="2" type="ORF">SEV965_LOCUS30077</name>
</gene>
<dbReference type="EMBL" id="CAJOAX010003320">
    <property type="protein sequence ID" value="CAF3847726.1"/>
    <property type="molecule type" value="Genomic_DNA"/>
</dbReference>
<evidence type="ECO:0000313" key="1">
    <source>
        <dbReference type="EMBL" id="CAF1300829.1"/>
    </source>
</evidence>
<dbReference type="Proteomes" id="UP000663823">
    <property type="component" value="Unassembled WGS sequence"/>
</dbReference>
<comment type="caution">
    <text evidence="3">The sequence shown here is derived from an EMBL/GenBank/DDBJ whole genome shotgun (WGS) entry which is preliminary data.</text>
</comment>
<reference evidence="3" key="1">
    <citation type="submission" date="2021-02" db="EMBL/GenBank/DDBJ databases">
        <authorList>
            <person name="Nowell W R."/>
        </authorList>
    </citation>
    <scope>NUCLEOTIDE SEQUENCE</scope>
</reference>
<organism evidence="3 4">
    <name type="scientific">Rotaria sordida</name>
    <dbReference type="NCBI Taxonomy" id="392033"/>
    <lineage>
        <taxon>Eukaryota</taxon>
        <taxon>Metazoa</taxon>
        <taxon>Spiralia</taxon>
        <taxon>Gnathifera</taxon>
        <taxon>Rotifera</taxon>
        <taxon>Eurotatoria</taxon>
        <taxon>Bdelloidea</taxon>
        <taxon>Philodinida</taxon>
        <taxon>Philodinidae</taxon>
        <taxon>Rotaria</taxon>
    </lineage>
</organism>